<dbReference type="Proteomes" id="UP000315783">
    <property type="component" value="Unassembled WGS sequence"/>
</dbReference>
<organism evidence="2 3">
    <name type="scientific">Cordyceps javanica</name>
    <dbReference type="NCBI Taxonomy" id="43265"/>
    <lineage>
        <taxon>Eukaryota</taxon>
        <taxon>Fungi</taxon>
        <taxon>Dikarya</taxon>
        <taxon>Ascomycota</taxon>
        <taxon>Pezizomycotina</taxon>
        <taxon>Sordariomycetes</taxon>
        <taxon>Hypocreomycetidae</taxon>
        <taxon>Hypocreales</taxon>
        <taxon>Cordycipitaceae</taxon>
        <taxon>Cordyceps</taxon>
    </lineage>
</organism>
<feature type="region of interest" description="Disordered" evidence="1">
    <location>
        <begin position="116"/>
        <end position="135"/>
    </location>
</feature>
<protein>
    <submittedName>
        <fullName evidence="2">Uncharacterized protein</fullName>
    </submittedName>
</protein>
<name>A0A545UQY3_9HYPO</name>
<evidence type="ECO:0000256" key="1">
    <source>
        <dbReference type="SAM" id="MobiDB-lite"/>
    </source>
</evidence>
<evidence type="ECO:0000313" key="2">
    <source>
        <dbReference type="EMBL" id="TQV91870.1"/>
    </source>
</evidence>
<proteinExistence type="predicted"/>
<gene>
    <name evidence="2" type="ORF">IF1G_09455</name>
</gene>
<sequence length="333" mass="36604">MSDQVPLWRQKAKSDTRIPDSDHSSYFHFCHHTGGSSQASSSLPLPTTTGHPSSITHRITHHPSSNYGYITQLRFIQLFLQPSIADLHSCISPNPPKGVAAPFCYNHHIQMSSTPVSSFQSSLPPSVPPTPSSPAKEARKGLVLCLTRPHGPDMHHTALQTLGVLDQGIWKPLSQAADDRTAPWLTLELLCFFSLCLHSTPTSPKQANSCDASFKPLALLVGAVAPATAPEYYHDDRGFRNSVDIRQAVAACCEVTKLSSVFKNSINGAPSKNTHKTIPAGRCRSVLLNRPIGCWKRLTGERCKSRHDSGRTMYDPHMDRLGQRHVMSLHPRS</sequence>
<keyword evidence="3" id="KW-1185">Reference proteome</keyword>
<accession>A0A545UQY3</accession>
<dbReference type="AlphaFoldDB" id="A0A545UQY3"/>
<comment type="caution">
    <text evidence="2">The sequence shown here is derived from an EMBL/GenBank/DDBJ whole genome shotgun (WGS) entry which is preliminary data.</text>
</comment>
<reference evidence="2 3" key="1">
    <citation type="journal article" date="2019" name="Appl. Microbiol. Biotechnol.">
        <title>Genome sequence of Isaria javanica and comparative genome analysis insights into family S53 peptidase evolution in fungal entomopathogens.</title>
        <authorList>
            <person name="Lin R."/>
            <person name="Zhang X."/>
            <person name="Xin B."/>
            <person name="Zou M."/>
            <person name="Gao Y."/>
            <person name="Qin F."/>
            <person name="Hu Q."/>
            <person name="Xie B."/>
            <person name="Cheng X."/>
        </authorList>
    </citation>
    <scope>NUCLEOTIDE SEQUENCE [LARGE SCALE GENOMIC DNA]</scope>
    <source>
        <strain evidence="2 3">IJ1G</strain>
    </source>
</reference>
<dbReference type="EMBL" id="SPUK01000017">
    <property type="protein sequence ID" value="TQV91870.1"/>
    <property type="molecule type" value="Genomic_DNA"/>
</dbReference>
<feature type="region of interest" description="Disordered" evidence="1">
    <location>
        <begin position="1"/>
        <end position="20"/>
    </location>
</feature>
<evidence type="ECO:0000313" key="3">
    <source>
        <dbReference type="Proteomes" id="UP000315783"/>
    </source>
</evidence>